<dbReference type="InterPro" id="IPR014362">
    <property type="entry name" value="Glu_DH"/>
</dbReference>
<dbReference type="FunFam" id="3.40.50.10860:FF:000003">
    <property type="entry name" value="Glutamate dehydrogenase"/>
    <property type="match status" value="1"/>
</dbReference>
<evidence type="ECO:0000256" key="5">
    <source>
        <dbReference type="PIRSR" id="PIRSR000185-1"/>
    </source>
</evidence>
<dbReference type="PANTHER" id="PTHR11606">
    <property type="entry name" value="GLUTAMATE DEHYDROGENASE"/>
    <property type="match status" value="1"/>
</dbReference>
<dbReference type="InterPro" id="IPR046346">
    <property type="entry name" value="Aminoacid_DH-like_N_sf"/>
</dbReference>
<dbReference type="InterPro" id="IPR033922">
    <property type="entry name" value="NAD_bind_Glu_DH"/>
</dbReference>
<evidence type="ECO:0000256" key="4">
    <source>
        <dbReference type="PIRNR" id="PIRNR000185"/>
    </source>
</evidence>
<dbReference type="InterPro" id="IPR006095">
    <property type="entry name" value="Glu/Leu/Phe/Val/Trp_DH"/>
</dbReference>
<evidence type="ECO:0000313" key="11">
    <source>
        <dbReference type="Proteomes" id="UP001329915"/>
    </source>
</evidence>
<evidence type="ECO:0000256" key="2">
    <source>
        <dbReference type="ARBA" id="ARBA00012896"/>
    </source>
</evidence>
<dbReference type="InterPro" id="IPR006097">
    <property type="entry name" value="Glu/Leu/Phe/Val/Trp_DH_dimer"/>
</dbReference>
<feature type="binding site" evidence="6">
    <location>
        <position position="190"/>
    </location>
    <ligand>
        <name>NAD(+)</name>
        <dbReference type="ChEBI" id="CHEBI:57540"/>
    </ligand>
</feature>
<dbReference type="EMBL" id="CP121694">
    <property type="protein sequence ID" value="WRO22903.1"/>
    <property type="molecule type" value="Genomic_DNA"/>
</dbReference>
<protein>
    <recommendedName>
        <fullName evidence="2 4">Glutamate dehydrogenase</fullName>
    </recommendedName>
</protein>
<feature type="active site" description="Proton donor" evidence="5">
    <location>
        <position position="106"/>
    </location>
</feature>
<dbReference type="GO" id="GO:0004352">
    <property type="term" value="F:glutamate dehydrogenase (NAD+) activity"/>
    <property type="evidence" value="ECO:0007669"/>
    <property type="project" value="TreeGrafter"/>
</dbReference>
<dbReference type="Proteomes" id="UP001329915">
    <property type="component" value="Chromosome"/>
</dbReference>
<feature type="site" description="Important for catalysis" evidence="7">
    <location>
        <position position="146"/>
    </location>
</feature>
<dbReference type="Pfam" id="PF00208">
    <property type="entry name" value="ELFV_dehydrog"/>
    <property type="match status" value="1"/>
</dbReference>
<dbReference type="InterPro" id="IPR006096">
    <property type="entry name" value="Glu/Leu/Phe/Val/Trp_DH_C"/>
</dbReference>
<evidence type="ECO:0000256" key="8">
    <source>
        <dbReference type="RuleBase" id="RU004417"/>
    </source>
</evidence>
<dbReference type="SUPFAM" id="SSF53223">
    <property type="entry name" value="Aminoacid dehydrogenase-like, N-terminal domain"/>
    <property type="match status" value="1"/>
</dbReference>
<feature type="binding site" evidence="6">
    <location>
        <position position="94"/>
    </location>
    <ligand>
        <name>substrate</name>
    </ligand>
</feature>
<dbReference type="PROSITE" id="PS00074">
    <property type="entry name" value="GLFV_DEHYDROGENASE"/>
    <property type="match status" value="1"/>
</dbReference>
<evidence type="ECO:0000256" key="6">
    <source>
        <dbReference type="PIRSR" id="PIRSR000185-2"/>
    </source>
</evidence>
<feature type="binding site" evidence="6">
    <location>
        <position position="221"/>
    </location>
    <ligand>
        <name>NAD(+)</name>
        <dbReference type="ChEBI" id="CHEBI:57540"/>
    </ligand>
</feature>
<organism evidence="10 11">
    <name type="scientific">Metallumcola ferriviriculae</name>
    <dbReference type="NCBI Taxonomy" id="3039180"/>
    <lineage>
        <taxon>Bacteria</taxon>
        <taxon>Bacillati</taxon>
        <taxon>Bacillota</taxon>
        <taxon>Clostridia</taxon>
        <taxon>Neomoorellales</taxon>
        <taxon>Desulfitibacteraceae</taxon>
        <taxon>Metallumcola</taxon>
    </lineage>
</organism>
<accession>A0AAU0UUG2</accession>
<dbReference type="SUPFAM" id="SSF51735">
    <property type="entry name" value="NAD(P)-binding Rossmann-fold domains"/>
    <property type="match status" value="1"/>
</dbReference>
<dbReference type="Pfam" id="PF02812">
    <property type="entry name" value="ELFV_dehydrog_N"/>
    <property type="match status" value="1"/>
</dbReference>
<dbReference type="SMART" id="SM00839">
    <property type="entry name" value="ELFV_dehydrog"/>
    <property type="match status" value="1"/>
</dbReference>
<dbReference type="PANTHER" id="PTHR11606:SF13">
    <property type="entry name" value="GLUTAMATE DEHYDROGENASE 1, MITOCHONDRIAL"/>
    <property type="match status" value="1"/>
</dbReference>
<dbReference type="Gene3D" id="3.40.50.10860">
    <property type="entry name" value="Leucine Dehydrogenase, chain A, domain 1"/>
    <property type="match status" value="1"/>
</dbReference>
<feature type="domain" description="Glutamate/phenylalanine/leucine/valine/L-tryptophan dehydrogenase C-terminal" evidence="9">
    <location>
        <begin position="183"/>
        <end position="414"/>
    </location>
</feature>
<comment type="similarity">
    <text evidence="1 4 8">Belongs to the Glu/Leu/Phe/Val dehydrogenases family.</text>
</comment>
<dbReference type="PRINTS" id="PR00082">
    <property type="entry name" value="GLFDHDRGNASE"/>
</dbReference>
<dbReference type="PIRSF" id="PIRSF000185">
    <property type="entry name" value="Glu_DH"/>
    <property type="match status" value="1"/>
</dbReference>
<evidence type="ECO:0000256" key="1">
    <source>
        <dbReference type="ARBA" id="ARBA00006382"/>
    </source>
</evidence>
<keyword evidence="3 4" id="KW-0560">Oxidoreductase</keyword>
<dbReference type="Gene3D" id="3.40.50.720">
    <property type="entry name" value="NAD(P)-binding Rossmann-like Domain"/>
    <property type="match status" value="1"/>
</dbReference>
<feature type="binding site" evidence="6">
    <location>
        <position position="70"/>
    </location>
    <ligand>
        <name>substrate</name>
    </ligand>
</feature>
<dbReference type="GO" id="GO:0000166">
    <property type="term" value="F:nucleotide binding"/>
    <property type="evidence" value="ECO:0007669"/>
    <property type="project" value="UniProtKB-KW"/>
</dbReference>
<reference evidence="10 11" key="1">
    <citation type="submission" date="2023-04" db="EMBL/GenBank/DDBJ databases">
        <authorList>
            <person name="Hsu D."/>
        </authorList>
    </citation>
    <scope>NUCLEOTIDE SEQUENCE [LARGE SCALE GENOMIC DNA]</scope>
    <source>
        <strain evidence="10 11">MK1</strain>
    </source>
</reference>
<dbReference type="AlphaFoldDB" id="A0AAU0UUG2"/>
<name>A0AAU0UUG2_9FIRM</name>
<gene>
    <name evidence="10" type="ORF">MFMK1_002747</name>
</gene>
<dbReference type="RefSeq" id="WP_366922299.1">
    <property type="nucleotide sequence ID" value="NZ_CP121694.1"/>
</dbReference>
<dbReference type="GO" id="GO:0006538">
    <property type="term" value="P:L-glutamate catabolic process"/>
    <property type="evidence" value="ECO:0007669"/>
    <property type="project" value="TreeGrafter"/>
</dbReference>
<evidence type="ECO:0000256" key="7">
    <source>
        <dbReference type="PIRSR" id="PIRSR000185-3"/>
    </source>
</evidence>
<dbReference type="InterPro" id="IPR036291">
    <property type="entry name" value="NAD(P)-bd_dom_sf"/>
</dbReference>
<evidence type="ECO:0000256" key="3">
    <source>
        <dbReference type="ARBA" id="ARBA00023002"/>
    </source>
</evidence>
<feature type="binding site" evidence="6">
    <location>
        <position position="349"/>
    </location>
    <ligand>
        <name>substrate</name>
    </ligand>
</feature>
<dbReference type="KEGG" id="dbc:MFMK1_002747"/>
<keyword evidence="6" id="KW-0520">NAD</keyword>
<proteinExistence type="inferred from homology"/>
<evidence type="ECO:0000313" key="10">
    <source>
        <dbReference type="EMBL" id="WRO22903.1"/>
    </source>
</evidence>
<sequence>MNKQLNSYQIAQEQIGLAVKTLGLSSTVLDILRQPVRELTVAVPVEMDDGSVKVFTGYRVQHNYALGPLKGGIRFHPGVTLDEVRALALWMTFKCAVLGLPYGGAKGGVICNPKEMSDREIQRLSREYIRAVSPILGAEKDVPAPDVYTNAQVMAWMMDEFSKYKGHNEFGVITGKPLIVGGSAGRNEATARGCSFTVREAAKAIGLDLKDATVAVQGYGNAGSIVAELLQDLGCKIVAVVDSTGGAYSSKGLNTQKLEEYKKETGSVAHYPGSRHITNAELLTMPCDILIPAALENQITEEIAPKVKAKIIGEAANGPTTPGADRILTNKGVLVLPDILANAGGVTVSYFEWVQNNMGYYWTEEEVNGKLEAMMVRAFDEVYQMYRSRKDIDMRTAAYMVAIARVSEAMRVRGWLGEAPKVEKERKISLA</sequence>
<keyword evidence="6" id="KW-0547">Nucleotide-binding</keyword>
<keyword evidence="11" id="KW-1185">Reference proteome</keyword>
<evidence type="ECO:0000259" key="9">
    <source>
        <dbReference type="SMART" id="SM00839"/>
    </source>
</evidence>
<dbReference type="InterPro" id="IPR033524">
    <property type="entry name" value="Glu/Leu/Phe/Val_DH_AS"/>
</dbReference>
<dbReference type="CDD" id="cd01076">
    <property type="entry name" value="NAD_bind_1_Glu_DH"/>
    <property type="match status" value="1"/>
</dbReference>